<sequence length="150" mass="16401">MQDDEGIAGIGVGHRSVGADWRYPIASNFNEIAGRKRPMKQITAIVKPFKLDDVREALAEVGVTGLTVTEVKGFGRQKGHTELYRGAEYVVDFLPKMKVEVVVNEADLDRCVDAIVGAARTGKIGDGKIFVTSVERVVRIRTGEEDEQAV</sequence>
<dbReference type="Proteomes" id="UP001184230">
    <property type="component" value="Unassembled WGS sequence"/>
</dbReference>
<dbReference type="SUPFAM" id="SSF54913">
    <property type="entry name" value="GlnB-like"/>
    <property type="match status" value="1"/>
</dbReference>
<dbReference type="PANTHER" id="PTHR30115:SF11">
    <property type="entry name" value="NITROGEN REGULATORY PROTEIN P-II HOMOLOG"/>
    <property type="match status" value="1"/>
</dbReference>
<dbReference type="PROSITE" id="PS51343">
    <property type="entry name" value="PII_GLNB_DOM"/>
    <property type="match status" value="1"/>
</dbReference>
<dbReference type="PRINTS" id="PR00340">
    <property type="entry name" value="PIIGLNB"/>
</dbReference>
<evidence type="ECO:0000256" key="3">
    <source>
        <dbReference type="ARBA" id="ARBA00022741"/>
    </source>
</evidence>
<keyword evidence="3" id="KW-0547">Nucleotide-binding</keyword>
<comment type="subunit">
    <text evidence="1">Homotrimer.</text>
</comment>
<dbReference type="PROSITE" id="PS00638">
    <property type="entry name" value="PII_GLNB_CTER"/>
    <property type="match status" value="1"/>
</dbReference>
<dbReference type="InterPro" id="IPR002332">
    <property type="entry name" value="N-reg_PII_urydylation_site"/>
</dbReference>
<dbReference type="InterPro" id="IPR015867">
    <property type="entry name" value="N-reg_PII/ATP_PRibTrfase_C"/>
</dbReference>
<dbReference type="SMART" id="SM00938">
    <property type="entry name" value="P-II"/>
    <property type="match status" value="1"/>
</dbReference>
<keyword evidence="2" id="KW-0597">Phosphoprotein</keyword>
<gene>
    <name evidence="7" type="ORF">J2739_001117</name>
</gene>
<protein>
    <submittedName>
        <fullName evidence="7">Nitrogen regulatory protein P-II 1</fullName>
    </submittedName>
</protein>
<dbReference type="PANTHER" id="PTHR30115">
    <property type="entry name" value="NITROGEN REGULATORY PROTEIN P-II"/>
    <property type="match status" value="1"/>
</dbReference>
<dbReference type="InterPro" id="IPR011322">
    <property type="entry name" value="N-reg_PII-like_a/b"/>
</dbReference>
<evidence type="ECO:0000313" key="7">
    <source>
        <dbReference type="EMBL" id="MDR6535357.1"/>
    </source>
</evidence>
<name>A0ABU1NAN3_9BURK</name>
<dbReference type="InterPro" id="IPR017918">
    <property type="entry name" value="N-reg_PII_CS"/>
</dbReference>
<reference evidence="7 8" key="1">
    <citation type="submission" date="2023-07" db="EMBL/GenBank/DDBJ databases">
        <title>Sorghum-associated microbial communities from plants grown in Nebraska, USA.</title>
        <authorList>
            <person name="Schachtman D."/>
        </authorList>
    </citation>
    <scope>NUCLEOTIDE SEQUENCE [LARGE SCALE GENOMIC DNA]</scope>
    <source>
        <strain evidence="7 8">DS1781</strain>
    </source>
</reference>
<dbReference type="Gene3D" id="3.30.70.120">
    <property type="match status" value="1"/>
</dbReference>
<evidence type="ECO:0000256" key="2">
    <source>
        <dbReference type="ARBA" id="ARBA00022553"/>
    </source>
</evidence>
<comment type="similarity">
    <text evidence="6">Belongs to the P(II) protein family.</text>
</comment>
<evidence type="ECO:0000256" key="6">
    <source>
        <dbReference type="RuleBase" id="RU003936"/>
    </source>
</evidence>
<evidence type="ECO:0000313" key="8">
    <source>
        <dbReference type="Proteomes" id="UP001184230"/>
    </source>
</evidence>
<dbReference type="Pfam" id="PF00543">
    <property type="entry name" value="P-II"/>
    <property type="match status" value="1"/>
</dbReference>
<dbReference type="PROSITE" id="PS00496">
    <property type="entry name" value="PII_GLNB_UMP"/>
    <property type="match status" value="1"/>
</dbReference>
<proteinExistence type="inferred from homology"/>
<keyword evidence="4" id="KW-0805">Transcription regulation</keyword>
<keyword evidence="8" id="KW-1185">Reference proteome</keyword>
<comment type="caution">
    <text evidence="7">The sequence shown here is derived from an EMBL/GenBank/DDBJ whole genome shotgun (WGS) entry which is preliminary data.</text>
</comment>
<keyword evidence="5" id="KW-0804">Transcription</keyword>
<evidence type="ECO:0000256" key="4">
    <source>
        <dbReference type="ARBA" id="ARBA00023015"/>
    </source>
</evidence>
<evidence type="ECO:0000256" key="1">
    <source>
        <dbReference type="ARBA" id="ARBA00011233"/>
    </source>
</evidence>
<organism evidence="7 8">
    <name type="scientific">Variovorax soli</name>
    <dbReference type="NCBI Taxonomy" id="376815"/>
    <lineage>
        <taxon>Bacteria</taxon>
        <taxon>Pseudomonadati</taxon>
        <taxon>Pseudomonadota</taxon>
        <taxon>Betaproteobacteria</taxon>
        <taxon>Burkholderiales</taxon>
        <taxon>Comamonadaceae</taxon>
        <taxon>Variovorax</taxon>
    </lineage>
</organism>
<evidence type="ECO:0000256" key="5">
    <source>
        <dbReference type="ARBA" id="ARBA00023163"/>
    </source>
</evidence>
<accession>A0ABU1NAN3</accession>
<dbReference type="InterPro" id="IPR002187">
    <property type="entry name" value="N-reg_PII"/>
</dbReference>
<dbReference type="EMBL" id="JAVDRF010000002">
    <property type="protein sequence ID" value="MDR6535357.1"/>
    <property type="molecule type" value="Genomic_DNA"/>
</dbReference>